<evidence type="ECO:0000256" key="1">
    <source>
        <dbReference type="SAM" id="MobiDB-lite"/>
    </source>
</evidence>
<protein>
    <submittedName>
        <fullName evidence="2">Uncharacterized protein</fullName>
    </submittedName>
</protein>
<comment type="caution">
    <text evidence="2">The sequence shown here is derived from an EMBL/GenBank/DDBJ whole genome shotgun (WGS) entry which is preliminary data.</text>
</comment>
<evidence type="ECO:0000313" key="2">
    <source>
        <dbReference type="EMBL" id="GFR95668.1"/>
    </source>
</evidence>
<reference evidence="2 3" key="1">
    <citation type="journal article" date="2021" name="Elife">
        <title>Chloroplast acquisition without the gene transfer in kleptoplastic sea slugs, Plakobranchus ocellatus.</title>
        <authorList>
            <person name="Maeda T."/>
            <person name="Takahashi S."/>
            <person name="Yoshida T."/>
            <person name="Shimamura S."/>
            <person name="Takaki Y."/>
            <person name="Nagai Y."/>
            <person name="Toyoda A."/>
            <person name="Suzuki Y."/>
            <person name="Arimoto A."/>
            <person name="Ishii H."/>
            <person name="Satoh N."/>
            <person name="Nishiyama T."/>
            <person name="Hasebe M."/>
            <person name="Maruyama T."/>
            <person name="Minagawa J."/>
            <person name="Obokata J."/>
            <person name="Shigenobu S."/>
        </authorList>
    </citation>
    <scope>NUCLEOTIDE SEQUENCE [LARGE SCALE GENOMIC DNA]</scope>
</reference>
<evidence type="ECO:0000313" key="3">
    <source>
        <dbReference type="Proteomes" id="UP000762676"/>
    </source>
</evidence>
<gene>
    <name evidence="2" type="ORF">ElyMa_006278500</name>
</gene>
<dbReference type="EMBL" id="BMAT01012624">
    <property type="protein sequence ID" value="GFR95668.1"/>
    <property type="molecule type" value="Genomic_DNA"/>
</dbReference>
<organism evidence="2 3">
    <name type="scientific">Elysia marginata</name>
    <dbReference type="NCBI Taxonomy" id="1093978"/>
    <lineage>
        <taxon>Eukaryota</taxon>
        <taxon>Metazoa</taxon>
        <taxon>Spiralia</taxon>
        <taxon>Lophotrochozoa</taxon>
        <taxon>Mollusca</taxon>
        <taxon>Gastropoda</taxon>
        <taxon>Heterobranchia</taxon>
        <taxon>Euthyneura</taxon>
        <taxon>Panpulmonata</taxon>
        <taxon>Sacoglossa</taxon>
        <taxon>Placobranchoidea</taxon>
        <taxon>Plakobranchidae</taxon>
        <taxon>Elysia</taxon>
    </lineage>
</organism>
<accession>A0AAV4HCL2</accession>
<feature type="region of interest" description="Disordered" evidence="1">
    <location>
        <begin position="29"/>
        <end position="56"/>
    </location>
</feature>
<sequence>MAASRPRRYTREEVLDLFSDIVDIDEDNLDLESEEEFSRSRSSSSEESDDNTDRDRSLSLIETTLHTKQKGTPSPILLSSITLRQNNVFDHGFKELQAWRPGLVADTWRSNCEVGVRVLLSAGRRLVPEQGCLHIFLRLTHALKECTTKGSERSCQNATVMHFTCCSSVSSEDTEENPSKA</sequence>
<name>A0AAV4HCL2_9GAST</name>
<dbReference type="AlphaFoldDB" id="A0AAV4HCL2"/>
<keyword evidence="3" id="KW-1185">Reference proteome</keyword>
<dbReference type="Proteomes" id="UP000762676">
    <property type="component" value="Unassembled WGS sequence"/>
</dbReference>
<proteinExistence type="predicted"/>